<evidence type="ECO:0000256" key="5">
    <source>
        <dbReference type="ARBA" id="ARBA00023163"/>
    </source>
</evidence>
<feature type="domain" description="PTS EIIA type-2" evidence="7">
    <location>
        <begin position="558"/>
        <end position="699"/>
    </location>
</feature>
<feature type="domain" description="PRD" evidence="9">
    <location>
        <begin position="311"/>
        <end position="418"/>
    </location>
</feature>
<dbReference type="STRING" id="526218.Sterm_3754"/>
<dbReference type="GO" id="GO:0006355">
    <property type="term" value="P:regulation of DNA-templated transcription"/>
    <property type="evidence" value="ECO:0007669"/>
    <property type="project" value="InterPro"/>
</dbReference>
<dbReference type="Gene3D" id="3.40.50.2300">
    <property type="match status" value="1"/>
</dbReference>
<dbReference type="InterPro" id="IPR036095">
    <property type="entry name" value="PTS_EIIB-like_sf"/>
</dbReference>
<keyword evidence="11" id="KW-1185">Reference proteome</keyword>
<dbReference type="Gene3D" id="3.40.930.10">
    <property type="entry name" value="Mannitol-specific EII, Chain A"/>
    <property type="match status" value="1"/>
</dbReference>
<dbReference type="Pfam" id="PF00359">
    <property type="entry name" value="PTS_EIIA_2"/>
    <property type="match status" value="1"/>
</dbReference>
<dbReference type="SUPFAM" id="SSF55804">
    <property type="entry name" value="Phoshotransferase/anion transport protein"/>
    <property type="match status" value="1"/>
</dbReference>
<dbReference type="InterPro" id="IPR036634">
    <property type="entry name" value="PRD_sf"/>
</dbReference>
<dbReference type="HOGENOM" id="CLU_013442_1_1_0"/>
<dbReference type="PROSITE" id="PS51094">
    <property type="entry name" value="PTS_EIIA_TYPE_2"/>
    <property type="match status" value="1"/>
</dbReference>
<dbReference type="Proteomes" id="UP000000845">
    <property type="component" value="Chromosome"/>
</dbReference>
<dbReference type="GO" id="GO:0009401">
    <property type="term" value="P:phosphoenolpyruvate-dependent sugar phosphotransferase system"/>
    <property type="evidence" value="ECO:0007669"/>
    <property type="project" value="InterPro"/>
</dbReference>
<dbReference type="InterPro" id="IPR016152">
    <property type="entry name" value="PTrfase/Anion_transptr"/>
</dbReference>
<dbReference type="Pfam" id="PF00874">
    <property type="entry name" value="PRD"/>
    <property type="match status" value="1"/>
</dbReference>
<evidence type="ECO:0000256" key="4">
    <source>
        <dbReference type="ARBA" id="ARBA00023159"/>
    </source>
</evidence>
<evidence type="ECO:0000259" key="7">
    <source>
        <dbReference type="PROSITE" id="PS51094"/>
    </source>
</evidence>
<dbReference type="EMBL" id="CP001739">
    <property type="protein sequence ID" value="ACZ10588.1"/>
    <property type="molecule type" value="Genomic_DNA"/>
</dbReference>
<dbReference type="Pfam" id="PF05043">
    <property type="entry name" value="Mga"/>
    <property type="match status" value="1"/>
</dbReference>
<dbReference type="GO" id="GO:0008982">
    <property type="term" value="F:protein-N(PI)-phosphohistidine-sugar phosphotransferase activity"/>
    <property type="evidence" value="ECO:0007669"/>
    <property type="project" value="InterPro"/>
</dbReference>
<dbReference type="PANTHER" id="PTHR30185">
    <property type="entry name" value="CRYPTIC BETA-GLUCOSIDE BGL OPERON ANTITERMINATOR"/>
    <property type="match status" value="1"/>
</dbReference>
<evidence type="ECO:0000313" key="11">
    <source>
        <dbReference type="Proteomes" id="UP000000845"/>
    </source>
</evidence>
<evidence type="ECO:0000259" key="8">
    <source>
        <dbReference type="PROSITE" id="PS51099"/>
    </source>
</evidence>
<evidence type="ECO:0000313" key="10">
    <source>
        <dbReference type="EMBL" id="ACZ10588.1"/>
    </source>
</evidence>
<proteinExistence type="predicted"/>
<dbReference type="InterPro" id="IPR002178">
    <property type="entry name" value="PTS_EIIA_type-2_dom"/>
</dbReference>
<keyword evidence="1" id="KW-0808">Transferase</keyword>
<keyword evidence="3" id="KW-0805">Transcription regulation</keyword>
<feature type="coiled-coil region" evidence="6">
    <location>
        <begin position="201"/>
        <end position="228"/>
    </location>
</feature>
<dbReference type="RefSeq" id="WP_012863170.1">
    <property type="nucleotide sequence ID" value="NC_013517.1"/>
</dbReference>
<keyword evidence="2" id="KW-0677">Repeat</keyword>
<evidence type="ECO:0000256" key="2">
    <source>
        <dbReference type="ARBA" id="ARBA00022737"/>
    </source>
</evidence>
<dbReference type="InterPro" id="IPR050661">
    <property type="entry name" value="BglG_antiterminators"/>
</dbReference>
<dbReference type="eggNOG" id="COG3711">
    <property type="taxonomic scope" value="Bacteria"/>
</dbReference>
<feature type="domain" description="PTS EIIB type-2" evidence="8">
    <location>
        <begin position="421"/>
        <end position="510"/>
    </location>
</feature>
<reference evidence="11" key="1">
    <citation type="submission" date="2009-09" db="EMBL/GenBank/DDBJ databases">
        <title>The complete chromosome of Sebaldella termitidis ATCC 33386.</title>
        <authorList>
            <consortium name="US DOE Joint Genome Institute (JGI-PGF)"/>
            <person name="Lucas S."/>
            <person name="Copeland A."/>
            <person name="Lapidus A."/>
            <person name="Glavina del Rio T."/>
            <person name="Dalin E."/>
            <person name="Tice H."/>
            <person name="Bruce D."/>
            <person name="Goodwin L."/>
            <person name="Pitluck S."/>
            <person name="Kyrpides N."/>
            <person name="Mavromatis K."/>
            <person name="Ivanova N."/>
            <person name="Mikhailova N."/>
            <person name="Sims D."/>
            <person name="Meincke L."/>
            <person name="Brettin T."/>
            <person name="Detter J.C."/>
            <person name="Han C."/>
            <person name="Larimer F."/>
            <person name="Land M."/>
            <person name="Hauser L."/>
            <person name="Markowitz V."/>
            <person name="Cheng J.F."/>
            <person name="Hugenholtz P."/>
            <person name="Woyke T."/>
            <person name="Wu D."/>
            <person name="Eisen J.A."/>
        </authorList>
    </citation>
    <scope>NUCLEOTIDE SEQUENCE [LARGE SCALE GENOMIC DNA]</scope>
    <source>
        <strain evidence="11">ATCC 33386 / NCTC 11300</strain>
    </source>
</reference>
<keyword evidence="4" id="KW-0010">Activator</keyword>
<evidence type="ECO:0000259" key="9">
    <source>
        <dbReference type="PROSITE" id="PS51372"/>
    </source>
</evidence>
<dbReference type="CDD" id="cd05568">
    <property type="entry name" value="PTS_IIB_bgl_like"/>
    <property type="match status" value="1"/>
</dbReference>
<dbReference type="InterPro" id="IPR011608">
    <property type="entry name" value="PRD"/>
</dbReference>
<name>D1ARV2_SEBTE</name>
<dbReference type="PROSITE" id="PS51099">
    <property type="entry name" value="PTS_EIIB_TYPE_2"/>
    <property type="match status" value="1"/>
</dbReference>
<organism evidence="10 11">
    <name type="scientific">Sebaldella termitidis (strain ATCC 33386 / NCTC 11300)</name>
    <dbReference type="NCBI Taxonomy" id="526218"/>
    <lineage>
        <taxon>Bacteria</taxon>
        <taxon>Fusobacteriati</taxon>
        <taxon>Fusobacteriota</taxon>
        <taxon>Fusobacteriia</taxon>
        <taxon>Fusobacteriales</taxon>
        <taxon>Leptotrichiaceae</taxon>
        <taxon>Sebaldella</taxon>
    </lineage>
</organism>
<dbReference type="InterPro" id="IPR007737">
    <property type="entry name" value="Mga_HTH"/>
</dbReference>
<dbReference type="SUPFAM" id="SSF63520">
    <property type="entry name" value="PTS-regulatory domain, PRD"/>
    <property type="match status" value="2"/>
</dbReference>
<dbReference type="InterPro" id="IPR013011">
    <property type="entry name" value="PTS_EIIB_2"/>
</dbReference>
<dbReference type="PROSITE" id="PS51372">
    <property type="entry name" value="PRD_2"/>
    <property type="match status" value="2"/>
</dbReference>
<evidence type="ECO:0000256" key="1">
    <source>
        <dbReference type="ARBA" id="ARBA00022679"/>
    </source>
</evidence>
<keyword evidence="5" id="KW-0804">Transcription</keyword>
<accession>D1ARV2</accession>
<dbReference type="AlphaFoldDB" id="D1ARV2"/>
<evidence type="ECO:0000256" key="3">
    <source>
        <dbReference type="ARBA" id="ARBA00023015"/>
    </source>
</evidence>
<sequence>MSINNLDCSILNEIIKNESVFPGELVKKYNTTDRNIRYKLDNINFYLNKEKLPVIKTTAKGELFFGSEDRILLENSTFIIKDEDYIFSKDERQRLVLIFILLKTGTFTIQSVLDEIGVSLSTLKNDIRELKLILGKNGLKLVQIAKKGLKVQGSEDSIRRMILNILLESGLESFGTDQRDKIDVFKRNLKQIFLNSYSGTKAEKEESNLQTERAIREYLEEINEDMNEKFSDVLHNYIMNYLRLMILRIRNKKYLKEDLDDVLFLENIKEHKIIKSHINILENKADIKLTPQEIIKIVEIYIENKNYDVNNSWKQVKQILENLISKVSSDINLDMTNDLILLNDLIYHMKLAAYRIKNNIKLKNSIYKEVEDEVPFLFGIVEKRIAGYEQYLDEKLNKDEIAFITIHFKMSIDRNYNLGKKRILIVCGLGYGTSKLLKKIISEEFNVEITDLIPVYQLEKYNLDKTDIILSTVKIKELPDKPYLTINTIPNLQDKKNIEQLGIKRKNASREYYMHEVLKVIKENCDVRNSKELTEGLEKIFSTEDEKIMESHRKNLLELLPKENIKVVNSVKNWQEAMEISGRILVDNGYTEWEYVESVIDMVYKHGTYMVLKKNFILGHGNYLEKVRKAGLSFLYIKEGVEFPENHFINCVITLCSRDKKEHTFGLLELHRVIENCDLYKKISEKNSGDEVYREIKSGWEKIKI</sequence>
<protein>
    <submittedName>
        <fullName evidence="10">PTS modulated transcriptional regulator, MtlR family</fullName>
    </submittedName>
</protein>
<dbReference type="KEGG" id="str:Sterm_3754"/>
<keyword evidence="6" id="KW-0175">Coiled coil</keyword>
<dbReference type="SUPFAM" id="SSF52794">
    <property type="entry name" value="PTS system IIB component-like"/>
    <property type="match status" value="1"/>
</dbReference>
<gene>
    <name evidence="10" type="ordered locus">Sterm_3754</name>
</gene>
<dbReference type="eggNOG" id="COG1762">
    <property type="taxonomic scope" value="Bacteria"/>
</dbReference>
<dbReference type="Gene3D" id="1.10.1790.10">
    <property type="entry name" value="PRD domain"/>
    <property type="match status" value="2"/>
</dbReference>
<dbReference type="PANTHER" id="PTHR30185:SF18">
    <property type="entry name" value="TRANSCRIPTIONAL REGULATOR MTLR"/>
    <property type="match status" value="1"/>
</dbReference>
<feature type="domain" description="PRD" evidence="9">
    <location>
        <begin position="206"/>
        <end position="310"/>
    </location>
</feature>
<evidence type="ECO:0000256" key="6">
    <source>
        <dbReference type="SAM" id="Coils"/>
    </source>
</evidence>
<reference evidence="10 11" key="2">
    <citation type="journal article" date="2010" name="Stand. Genomic Sci.">
        <title>Complete genome sequence of Sebaldella termitidis type strain (NCTC 11300).</title>
        <authorList>
            <person name="Harmon-Smith M."/>
            <person name="Celia L."/>
            <person name="Chertkov O."/>
            <person name="Lapidus A."/>
            <person name="Copeland A."/>
            <person name="Glavina Del Rio T."/>
            <person name="Nolan M."/>
            <person name="Lucas S."/>
            <person name="Tice H."/>
            <person name="Cheng J.F."/>
            <person name="Han C."/>
            <person name="Detter J.C."/>
            <person name="Bruce D."/>
            <person name="Goodwin L."/>
            <person name="Pitluck S."/>
            <person name="Pati A."/>
            <person name="Liolios K."/>
            <person name="Ivanova N."/>
            <person name="Mavromatis K."/>
            <person name="Mikhailova N."/>
            <person name="Chen A."/>
            <person name="Palaniappan K."/>
            <person name="Land M."/>
            <person name="Hauser L."/>
            <person name="Chang Y.J."/>
            <person name="Jeffries C.D."/>
            <person name="Brettin T."/>
            <person name="Goker M."/>
            <person name="Beck B."/>
            <person name="Bristow J."/>
            <person name="Eisen J.A."/>
            <person name="Markowitz V."/>
            <person name="Hugenholtz P."/>
            <person name="Kyrpides N.C."/>
            <person name="Klenk H.P."/>
            <person name="Chen F."/>
        </authorList>
    </citation>
    <scope>NUCLEOTIDE SEQUENCE [LARGE SCALE GENOMIC DNA]</scope>
    <source>
        <strain evidence="11">ATCC 33386 / NCTC 11300</strain>
    </source>
</reference>